<dbReference type="PROSITE" id="PS51676">
    <property type="entry name" value="FF"/>
    <property type="match status" value="3"/>
</dbReference>
<sequence length="874" mass="99293">MGPVGAVAPQMGTASPMPVGMMPGVAQQPSQPSDAIQKAMEATLASIALPPPNITEMNASLVPEEAPKKEYVFKNKKEAIEAFKALLRERSVPSSSSWEQAMKLIINDPRYGALRHLNEKKQAFNAYKTQRAKEEKEENRLRTKKAKEDLEEFLMTTDKMNSTIKYRKADQMFADADIWKNVHDRDRRDLYEDIVHQLAKKEREESKALRKRNIKVFTEILDSMPSLTHTTTWSEAQQMLLDNTLFTEDVELQNMDKEDALICFQDHIKMLEQEYDDEKERARRMVRRTQRKNREGFLVLLDELHEQGKLHSMSLWMDLYNTLTHDMRFSSMLGQPGSTPLDLFKFYVEDLKARFHDEKRIIKELLRVRGLIFLASTVSVEVTGGWHPLLSVLRSLGVGILYCRFEVTGGLASSVVSVEVTWWLASSTVSVEVTGGLASSNVSVEVTGGLASSNVSVEVTGGWHPLMVEVTGGWHPLLSVLRSLGVGILYCRFEVTGGWHPLLFEVTGGLASSTVSVEVTGGLASSVEKNFAVDIETSFDLFTKWLTGDKRYLGLDAGNIKLTFNSLIEKAEAREKERLKEEARKQRRLESSFRNMLKQSAPPLAVGDKWEDVRERFEKEPAFEAITTEADRARLMTEFLVAMEESCGHMCHHKKHSKKSRKQRRKSRSRSRSHSSESEQEYVSKHRKKKKRSRSLSRTPPLSSDSGKMMTDSGMDGQVYQAPGSYRCPSLFFLASVCILTNVLCFFLAFVSSLTANICRPQSGDVHLVSQHQHLLTWADTWKDDVGRIGTIVELQRTYEKMRKHKKSKKKKKHASRSVTPRRSSASEDEGEYREKKSQKKAHNRSSASEDEGEYREKKSKKKKSPPPDKKDKV</sequence>
<feature type="compositionally biased region" description="Low complexity" evidence="8">
    <location>
        <begin position="696"/>
        <end position="706"/>
    </location>
</feature>
<dbReference type="FunFam" id="1.10.10.440:FF:000003">
    <property type="entry name" value="Pre-mRNA processing factor 40 homolog A"/>
    <property type="match status" value="1"/>
</dbReference>
<evidence type="ECO:0000256" key="5">
    <source>
        <dbReference type="ARBA" id="ARBA00075613"/>
    </source>
</evidence>
<comment type="subunit">
    <text evidence="3">Interacts with the N-terminus of HD.</text>
</comment>
<feature type="coiled-coil region" evidence="7">
    <location>
        <begin position="261"/>
        <end position="292"/>
    </location>
</feature>
<feature type="compositionally biased region" description="Basic residues" evidence="8">
    <location>
        <begin position="802"/>
        <end position="816"/>
    </location>
</feature>
<evidence type="ECO:0000256" key="8">
    <source>
        <dbReference type="SAM" id="MobiDB-lite"/>
    </source>
</evidence>
<dbReference type="SUPFAM" id="SSF81698">
    <property type="entry name" value="FF domain"/>
    <property type="match status" value="5"/>
</dbReference>
<evidence type="ECO:0000259" key="10">
    <source>
        <dbReference type="PROSITE" id="PS51676"/>
    </source>
</evidence>
<dbReference type="GO" id="GO:0005685">
    <property type="term" value="C:U1 snRNP"/>
    <property type="evidence" value="ECO:0007669"/>
    <property type="project" value="TreeGrafter"/>
</dbReference>
<dbReference type="Pfam" id="PF25432">
    <property type="entry name" value="FF_PRPF40A"/>
    <property type="match status" value="1"/>
</dbReference>
<feature type="coiled-coil region" evidence="7">
    <location>
        <begin position="117"/>
        <end position="153"/>
    </location>
</feature>
<evidence type="ECO:0000256" key="6">
    <source>
        <dbReference type="ARBA" id="ARBA00080326"/>
    </source>
</evidence>
<evidence type="ECO:0000256" key="2">
    <source>
        <dbReference type="ARBA" id="ARBA00058987"/>
    </source>
</evidence>
<dbReference type="InterPro" id="IPR036517">
    <property type="entry name" value="FF_domain_sf"/>
</dbReference>
<evidence type="ECO:0000256" key="9">
    <source>
        <dbReference type="SAM" id="Phobius"/>
    </source>
</evidence>
<dbReference type="GO" id="GO:0071004">
    <property type="term" value="C:U2-type prespliceosome"/>
    <property type="evidence" value="ECO:0007669"/>
    <property type="project" value="TreeGrafter"/>
</dbReference>
<evidence type="ECO:0000256" key="3">
    <source>
        <dbReference type="ARBA" id="ARBA00063790"/>
    </source>
</evidence>
<name>A0AAD9N950_RIDPI</name>
<keyword evidence="7" id="KW-0175">Coiled coil</keyword>
<evidence type="ECO:0000256" key="4">
    <source>
        <dbReference type="ARBA" id="ARBA00072039"/>
    </source>
</evidence>
<feature type="region of interest" description="Disordered" evidence="8">
    <location>
        <begin position="650"/>
        <end position="716"/>
    </location>
</feature>
<keyword evidence="9" id="KW-0472">Membrane</keyword>
<evidence type="ECO:0000256" key="1">
    <source>
        <dbReference type="ARBA" id="ARBA00022737"/>
    </source>
</evidence>
<feature type="compositionally biased region" description="Basic residues" evidence="8">
    <location>
        <begin position="685"/>
        <end position="695"/>
    </location>
</feature>
<keyword evidence="9" id="KW-0812">Transmembrane</keyword>
<dbReference type="PANTHER" id="PTHR11864">
    <property type="entry name" value="PRE-MRNA-PROCESSING PROTEIN PRP40"/>
    <property type="match status" value="1"/>
</dbReference>
<evidence type="ECO:0000313" key="12">
    <source>
        <dbReference type="Proteomes" id="UP001209878"/>
    </source>
</evidence>
<evidence type="ECO:0000313" key="11">
    <source>
        <dbReference type="EMBL" id="KAK2161677.1"/>
    </source>
</evidence>
<dbReference type="AlphaFoldDB" id="A0AAD9N950"/>
<keyword evidence="1" id="KW-0677">Repeat</keyword>
<comment type="caution">
    <text evidence="11">The sequence shown here is derived from an EMBL/GenBank/DDBJ whole genome shotgun (WGS) entry which is preliminary data.</text>
</comment>
<dbReference type="InterPro" id="IPR002713">
    <property type="entry name" value="FF_domain"/>
</dbReference>
<protein>
    <recommendedName>
        <fullName evidence="4">Pre-mRNA-processing factor 40 homolog B</fullName>
    </recommendedName>
    <alternativeName>
        <fullName evidence="5">Huntingtin yeast partner C</fullName>
    </alternativeName>
    <alternativeName>
        <fullName evidence="6">Huntingtin-interacting protein C</fullName>
    </alternativeName>
</protein>
<dbReference type="Pfam" id="PF01846">
    <property type="entry name" value="FF"/>
    <property type="match status" value="2"/>
</dbReference>
<evidence type="ECO:0000256" key="7">
    <source>
        <dbReference type="SAM" id="Coils"/>
    </source>
</evidence>
<dbReference type="FunFam" id="1.10.10.440:FF:000002">
    <property type="entry name" value="pre-mRNA-processing factor 40 homolog A isoform X1"/>
    <property type="match status" value="1"/>
</dbReference>
<dbReference type="Gene3D" id="1.10.10.440">
    <property type="entry name" value="FF domain"/>
    <property type="match status" value="5"/>
</dbReference>
<dbReference type="Proteomes" id="UP001209878">
    <property type="component" value="Unassembled WGS sequence"/>
</dbReference>
<dbReference type="FunFam" id="1.10.10.440:FF:000015">
    <property type="entry name" value="pre-mRNA-processing factor 40 homolog B isoform X2"/>
    <property type="match status" value="1"/>
</dbReference>
<gene>
    <name evidence="11" type="ORF">NP493_1565g00027</name>
</gene>
<dbReference type="GO" id="GO:0003723">
    <property type="term" value="F:RNA binding"/>
    <property type="evidence" value="ECO:0007669"/>
    <property type="project" value="TreeGrafter"/>
</dbReference>
<dbReference type="InterPro" id="IPR039726">
    <property type="entry name" value="Prp40-like"/>
</dbReference>
<comment type="function">
    <text evidence="2">May be involved in pre-mRNA splicing.</text>
</comment>
<accession>A0AAD9N950</accession>
<reference evidence="11" key="1">
    <citation type="journal article" date="2023" name="Mol. Biol. Evol.">
        <title>Third-Generation Sequencing Reveals the Adaptive Role of the Epigenome in Three Deep-Sea Polychaetes.</title>
        <authorList>
            <person name="Perez M."/>
            <person name="Aroh O."/>
            <person name="Sun Y."/>
            <person name="Lan Y."/>
            <person name="Juniper S.K."/>
            <person name="Young C.R."/>
            <person name="Angers B."/>
            <person name="Qian P.Y."/>
        </authorList>
    </citation>
    <scope>NUCLEOTIDE SEQUENCE</scope>
    <source>
        <strain evidence="11">R07B-5</strain>
    </source>
</reference>
<feature type="region of interest" description="Disordered" evidence="8">
    <location>
        <begin position="800"/>
        <end position="874"/>
    </location>
</feature>
<feature type="domain" description="FF" evidence="10">
    <location>
        <begin position="290"/>
        <end position="350"/>
    </location>
</feature>
<dbReference type="EMBL" id="JAODUO010001566">
    <property type="protein sequence ID" value="KAK2161677.1"/>
    <property type="molecule type" value="Genomic_DNA"/>
</dbReference>
<keyword evidence="9" id="KW-1133">Transmembrane helix</keyword>
<dbReference type="PANTHER" id="PTHR11864:SF0">
    <property type="entry name" value="PRP40 PRE-MRNA PROCESSING FACTOR 40 HOMOLOG A (YEAST)"/>
    <property type="match status" value="1"/>
</dbReference>
<feature type="transmembrane region" description="Helical" evidence="9">
    <location>
        <begin position="731"/>
        <end position="751"/>
    </location>
</feature>
<keyword evidence="12" id="KW-1185">Reference proteome</keyword>
<organism evidence="11 12">
    <name type="scientific">Ridgeia piscesae</name>
    <name type="common">Tubeworm</name>
    <dbReference type="NCBI Taxonomy" id="27915"/>
    <lineage>
        <taxon>Eukaryota</taxon>
        <taxon>Metazoa</taxon>
        <taxon>Spiralia</taxon>
        <taxon>Lophotrochozoa</taxon>
        <taxon>Annelida</taxon>
        <taxon>Polychaeta</taxon>
        <taxon>Sedentaria</taxon>
        <taxon>Canalipalpata</taxon>
        <taxon>Sabellida</taxon>
        <taxon>Siboglinidae</taxon>
        <taxon>Ridgeia</taxon>
    </lineage>
</organism>
<feature type="compositionally biased region" description="Basic residues" evidence="8">
    <location>
        <begin position="650"/>
        <end position="673"/>
    </location>
</feature>
<feature type="domain" description="FF" evidence="10">
    <location>
        <begin position="76"/>
        <end position="130"/>
    </location>
</feature>
<proteinExistence type="predicted"/>
<dbReference type="GO" id="GO:0045292">
    <property type="term" value="P:mRNA cis splicing, via spliceosome"/>
    <property type="evidence" value="ECO:0007669"/>
    <property type="project" value="InterPro"/>
</dbReference>
<dbReference type="SMART" id="SM00441">
    <property type="entry name" value="FF"/>
    <property type="match status" value="5"/>
</dbReference>
<feature type="domain" description="FF" evidence="10">
    <location>
        <begin position="210"/>
        <end position="270"/>
    </location>
</feature>